<dbReference type="GO" id="GO:0000719">
    <property type="term" value="P:photoreactive repair"/>
    <property type="evidence" value="ECO:0007669"/>
    <property type="project" value="UniProtKB-ARBA"/>
</dbReference>
<dbReference type="GO" id="GO:0071949">
    <property type="term" value="F:FAD binding"/>
    <property type="evidence" value="ECO:0007669"/>
    <property type="project" value="TreeGrafter"/>
</dbReference>
<feature type="binding site" evidence="8">
    <location>
        <position position="266"/>
    </location>
    <ligand>
        <name>FAD</name>
        <dbReference type="ChEBI" id="CHEBI:57692"/>
    </ligand>
</feature>
<feature type="domain" description="Photolyase/cryptochrome alpha/beta" evidence="11">
    <location>
        <begin position="3"/>
        <end position="130"/>
    </location>
</feature>
<dbReference type="InterPro" id="IPR014729">
    <property type="entry name" value="Rossmann-like_a/b/a_fold"/>
</dbReference>
<dbReference type="EMBL" id="JADHOK010000010">
    <property type="protein sequence ID" value="MBL6761382.1"/>
    <property type="molecule type" value="Genomic_DNA"/>
</dbReference>
<evidence type="ECO:0000256" key="7">
    <source>
        <dbReference type="ARBA" id="ARBA00033999"/>
    </source>
</evidence>
<dbReference type="InterPro" id="IPR002081">
    <property type="entry name" value="Cryptochrome/DNA_photolyase_1"/>
</dbReference>
<dbReference type="GO" id="GO:0003677">
    <property type="term" value="F:DNA binding"/>
    <property type="evidence" value="ECO:0007669"/>
    <property type="project" value="TreeGrafter"/>
</dbReference>
<feature type="binding site" evidence="8">
    <location>
        <begin position="232"/>
        <end position="236"/>
    </location>
    <ligand>
        <name>FAD</name>
        <dbReference type="ChEBI" id="CHEBI:57692"/>
    </ligand>
</feature>
<evidence type="ECO:0000256" key="2">
    <source>
        <dbReference type="ARBA" id="ARBA00013149"/>
    </source>
</evidence>
<name>A0A937L4Y6_9PROT</name>
<accession>A0A937L4Y6</accession>
<dbReference type="AlphaFoldDB" id="A0A937L4Y6"/>
<reference evidence="12" key="1">
    <citation type="submission" date="2020-10" db="EMBL/GenBank/DDBJ databases">
        <title>Microbiome of the Black Sea water column analyzed by genome centric metagenomics.</title>
        <authorList>
            <person name="Cabello-Yeves P.J."/>
            <person name="Callieri C."/>
            <person name="Picazo A."/>
            <person name="Mehrshad M."/>
            <person name="Haro-Moreno J.M."/>
            <person name="Roda-Garcia J."/>
            <person name="Dzembekova N."/>
            <person name="Slabakova V."/>
            <person name="Slabakova N."/>
            <person name="Moncheva S."/>
            <person name="Rodriguez-Valera F."/>
        </authorList>
    </citation>
    <scope>NUCLEOTIDE SEQUENCE</scope>
    <source>
        <strain evidence="12">BS307-5m-G5</strain>
    </source>
</reference>
<evidence type="ECO:0000256" key="6">
    <source>
        <dbReference type="ARBA" id="ARBA00022991"/>
    </source>
</evidence>
<feature type="binding site" evidence="8">
    <location>
        <position position="220"/>
    </location>
    <ligand>
        <name>FAD</name>
        <dbReference type="ChEBI" id="CHEBI:57692"/>
    </ligand>
</feature>
<dbReference type="Gene3D" id="1.10.579.10">
    <property type="entry name" value="DNA Cyclobutane Dipyrimidine Photolyase, subunit A, domain 3"/>
    <property type="match status" value="1"/>
</dbReference>
<comment type="cofactor">
    <cofactor evidence="8">
        <name>FAD</name>
        <dbReference type="ChEBI" id="CHEBI:57692"/>
    </cofactor>
    <text evidence="8">Binds 1 FAD per subunit.</text>
</comment>
<dbReference type="PROSITE" id="PS00691">
    <property type="entry name" value="DNA_PHOTOLYASES_1_2"/>
    <property type="match status" value="1"/>
</dbReference>
<keyword evidence="4 8" id="KW-0285">Flavoprotein</keyword>
<evidence type="ECO:0000256" key="8">
    <source>
        <dbReference type="PIRSR" id="PIRSR602081-1"/>
    </source>
</evidence>
<dbReference type="SUPFAM" id="SSF52425">
    <property type="entry name" value="Cryptochrome/photolyase, N-terminal domain"/>
    <property type="match status" value="1"/>
</dbReference>
<comment type="caution">
    <text evidence="12">The sequence shown here is derived from an EMBL/GenBank/DDBJ whole genome shotgun (WGS) entry which is preliminary data.</text>
</comment>
<keyword evidence="5 8" id="KW-0274">FAD</keyword>
<comment type="similarity">
    <text evidence="10">Belongs to the DNA photolyase family.</text>
</comment>
<dbReference type="InterPro" id="IPR036134">
    <property type="entry name" value="Crypto/Photolyase_FAD-like_sf"/>
</dbReference>
<dbReference type="PANTHER" id="PTHR11455:SF9">
    <property type="entry name" value="CRYPTOCHROME CIRCADIAN CLOCK 5 ISOFORM X1"/>
    <property type="match status" value="1"/>
</dbReference>
<protein>
    <recommendedName>
        <fullName evidence="3">Deoxyribodipyrimidine photo-lyase</fullName>
        <ecNumber evidence="2">4.1.99.3</ecNumber>
    </recommendedName>
</protein>
<dbReference type="EC" id="4.1.99.3" evidence="2"/>
<dbReference type="PANTHER" id="PTHR11455">
    <property type="entry name" value="CRYPTOCHROME"/>
    <property type="match status" value="1"/>
</dbReference>
<evidence type="ECO:0000256" key="4">
    <source>
        <dbReference type="ARBA" id="ARBA00022630"/>
    </source>
</evidence>
<evidence type="ECO:0000256" key="10">
    <source>
        <dbReference type="RuleBase" id="RU004182"/>
    </source>
</evidence>
<dbReference type="Proteomes" id="UP000785783">
    <property type="component" value="Unassembled WGS sequence"/>
</dbReference>
<keyword evidence="6 10" id="KW-0157">Chromophore</keyword>
<dbReference type="PRINTS" id="PR00147">
    <property type="entry name" value="DNAPHOTLYASE"/>
</dbReference>
<gene>
    <name evidence="12" type="ORF">ISQ19_01655</name>
</gene>
<dbReference type="Gene3D" id="3.40.50.620">
    <property type="entry name" value="HUPs"/>
    <property type="match status" value="1"/>
</dbReference>
<dbReference type="Gene3D" id="1.25.40.80">
    <property type="match status" value="1"/>
</dbReference>
<evidence type="ECO:0000256" key="1">
    <source>
        <dbReference type="ARBA" id="ARBA00001932"/>
    </source>
</evidence>
<dbReference type="InterPro" id="IPR036155">
    <property type="entry name" value="Crypto/Photolyase_N_sf"/>
</dbReference>
<evidence type="ECO:0000259" key="11">
    <source>
        <dbReference type="PROSITE" id="PS51645"/>
    </source>
</evidence>
<feature type="binding site" evidence="8">
    <location>
        <begin position="366"/>
        <end position="368"/>
    </location>
    <ligand>
        <name>FAD</name>
        <dbReference type="ChEBI" id="CHEBI:57692"/>
    </ligand>
</feature>
<organism evidence="12 13">
    <name type="scientific">PS1 clade bacterium</name>
    <dbReference type="NCBI Taxonomy" id="2175152"/>
    <lineage>
        <taxon>Bacteria</taxon>
        <taxon>Pseudomonadati</taxon>
        <taxon>Pseudomonadota</taxon>
        <taxon>Alphaproteobacteria</taxon>
        <taxon>PS1 clade</taxon>
    </lineage>
</organism>
<proteinExistence type="inferred from homology"/>
<evidence type="ECO:0000256" key="9">
    <source>
        <dbReference type="PIRSR" id="PIRSR602081-2"/>
    </source>
</evidence>
<dbReference type="PROSITE" id="PS00394">
    <property type="entry name" value="DNA_PHOTOLYASES_1_1"/>
    <property type="match status" value="1"/>
</dbReference>
<evidence type="ECO:0000256" key="5">
    <source>
        <dbReference type="ARBA" id="ARBA00022827"/>
    </source>
</evidence>
<comment type="cofactor">
    <cofactor evidence="1">
        <name>(6R)-5,10-methylene-5,6,7,8-tetrahydrofolate</name>
        <dbReference type="ChEBI" id="CHEBI:15636"/>
    </cofactor>
</comment>
<evidence type="ECO:0000256" key="3">
    <source>
        <dbReference type="ARBA" id="ARBA00014046"/>
    </source>
</evidence>
<dbReference type="SUPFAM" id="SSF48173">
    <property type="entry name" value="Cryptochrome/photolyase FAD-binding domain"/>
    <property type="match status" value="1"/>
</dbReference>
<dbReference type="Pfam" id="PF00875">
    <property type="entry name" value="DNA_photolyase"/>
    <property type="match status" value="1"/>
</dbReference>
<feature type="site" description="Electron transfer via tryptophanyl radical" evidence="9">
    <location>
        <position position="353"/>
    </location>
</feature>
<feature type="site" description="Electron transfer via tryptophanyl radical" evidence="9">
    <location>
        <position position="376"/>
    </location>
</feature>
<dbReference type="FunFam" id="1.10.579.10:FF:000003">
    <property type="entry name" value="Deoxyribodipyrimidine photo-lyase"/>
    <property type="match status" value="1"/>
</dbReference>
<dbReference type="GO" id="GO:0003904">
    <property type="term" value="F:deoxyribodipyrimidine photo-lyase activity"/>
    <property type="evidence" value="ECO:0007669"/>
    <property type="project" value="UniProtKB-EC"/>
</dbReference>
<evidence type="ECO:0000313" key="13">
    <source>
        <dbReference type="Proteomes" id="UP000785783"/>
    </source>
</evidence>
<dbReference type="Pfam" id="PF03441">
    <property type="entry name" value="FAD_binding_7"/>
    <property type="match status" value="1"/>
</dbReference>
<comment type="catalytic activity">
    <reaction evidence="7">
        <text>cyclobutadipyrimidine (in DNA) = 2 pyrimidine residues (in DNA).</text>
        <dbReference type="EC" id="4.1.99.3"/>
    </reaction>
</comment>
<evidence type="ECO:0000313" key="12">
    <source>
        <dbReference type="EMBL" id="MBL6761382.1"/>
    </source>
</evidence>
<dbReference type="InterPro" id="IPR005101">
    <property type="entry name" value="Cryptochr/Photolyase_FAD-bd"/>
</dbReference>
<dbReference type="InterPro" id="IPR018394">
    <property type="entry name" value="DNA_photolyase_1_CS_C"/>
</dbReference>
<dbReference type="InterPro" id="IPR006050">
    <property type="entry name" value="DNA_photolyase_N"/>
</dbReference>
<feature type="site" description="Electron transfer via tryptophanyl radical" evidence="9">
    <location>
        <position position="300"/>
    </location>
</feature>
<dbReference type="GO" id="GO:0009416">
    <property type="term" value="P:response to light stimulus"/>
    <property type="evidence" value="ECO:0007669"/>
    <property type="project" value="TreeGrafter"/>
</dbReference>
<dbReference type="PROSITE" id="PS51645">
    <property type="entry name" value="PHR_CRY_ALPHA_BETA"/>
    <property type="match status" value="1"/>
</dbReference>
<sequence length="467" mass="52232">MSQHIIVWFRQDLRLDDNPALESAVNSASAIIPIYIDDETCGRQPGTMGRWWRDASLRKLNAALKARGSRLIYRTGKAAQILPALAQEVGAKAVVWNRQYEADIVARDTDIKKSLKDSGIDAESSNGALLFEPWEVTSKSTGGPFKVFTPFWRACRALGLKRALWDAPAKLPAPDSWPDSAPLPATDAPSHMDRLGGWQPGEDGARAALSLFLTQNIRGYAERRNLPAEPATSRLSPHLRWGEISPARIVSETKNADIAADDGDKFLAELGWREFSYQLLYHNPALSETCLQEKFEAFPWRNDPHELEAWKRGETGYPIVDAGMRELRRTGYMHNRVRMIAASFLIKHLLVDWREGEKWFWECLVDADPANNSASWQWVAGCGADAAPYFRIFNPILQGPKFDADGVYTKTYVPELNALSGKTLYAPWTAKSDMLDGGQIALGETYPYPIVNHEAARARALESFKSL</sequence>